<dbReference type="AlphaFoldDB" id="A0A9W9B047"/>
<reference evidence="3" key="1">
    <citation type="submission" date="2022-08" db="EMBL/GenBank/DDBJ databases">
        <authorList>
            <consortium name="DOE Joint Genome Institute"/>
            <person name="Min B."/>
            <person name="Riley R."/>
            <person name="Sierra-Patev S."/>
            <person name="Naranjo-Ortiz M."/>
            <person name="Looney B."/>
            <person name="Konkel Z."/>
            <person name="Slot J.C."/>
            <person name="Sakamoto Y."/>
            <person name="Steenwyk J.L."/>
            <person name="Rokas A."/>
            <person name="Carro J."/>
            <person name="Camarero S."/>
            <person name="Ferreira P."/>
            <person name="Molpeceres G."/>
            <person name="Ruiz-Duenas F.J."/>
            <person name="Serrano A."/>
            <person name="Henrissat B."/>
            <person name="Drula E."/>
            <person name="Hughes K.W."/>
            <person name="Mata J.L."/>
            <person name="Ishikawa N.K."/>
            <person name="Vargas-Isla R."/>
            <person name="Ushijima S."/>
            <person name="Smith C.A."/>
            <person name="Ahrendt S."/>
            <person name="Andreopoulos W."/>
            <person name="He G."/>
            <person name="Labutti K."/>
            <person name="Lipzen A."/>
            <person name="Ng V."/>
            <person name="Sandor L."/>
            <person name="Barry K."/>
            <person name="Martinez A.T."/>
            <person name="Xiao Y."/>
            <person name="Gibbons J.G."/>
            <person name="Terashima K."/>
            <person name="Hibbett D.S."/>
            <person name="Grigoriev I.V."/>
        </authorList>
    </citation>
    <scope>NUCLEOTIDE SEQUENCE</scope>
    <source>
        <strain evidence="3">Sp2 HRB7682 ss15</strain>
    </source>
</reference>
<protein>
    <submittedName>
        <fullName evidence="3">Uncharacterized protein</fullName>
    </submittedName>
</protein>
<keyword evidence="1" id="KW-0175">Coiled coil</keyword>
<sequence>MPSPFTNAKQVDNSHYYQEPSSKLNVTKEKGTKRIRSPSQDTQNADSVLPPPSRKRYFHPAVSDKNGLSSNASFITSHDIPFRPHHEFTLSLPLNQRPTSFEFLSPRPTSSHSKAPSGSDQRLASEQQKEVVSAFKSPEFPAVSFPRQISARLSNQRPNVLIRRSKKDNAKIGDNPLVPKYLSELTELRKESSLVYEKQQAILDELRRMGTEDRLLEPMLAVIGTRNEADHGINVDPEAAKTRLRAIEQEITIERKRRNKAIDELQTIEREGREPFVVPALFDAFISLSKLTTDTNQKLNNDYVQAK</sequence>
<evidence type="ECO:0000256" key="2">
    <source>
        <dbReference type="SAM" id="MobiDB-lite"/>
    </source>
</evidence>
<feature type="compositionally biased region" description="Polar residues" evidence="2">
    <location>
        <begin position="66"/>
        <end position="76"/>
    </location>
</feature>
<feature type="coiled-coil region" evidence="1">
    <location>
        <begin position="244"/>
        <end position="271"/>
    </location>
</feature>
<gene>
    <name evidence="3" type="ORF">C8J55DRAFT_500236</name>
</gene>
<evidence type="ECO:0000313" key="3">
    <source>
        <dbReference type="EMBL" id="KAJ4493942.1"/>
    </source>
</evidence>
<feature type="compositionally biased region" description="Polar residues" evidence="2">
    <location>
        <begin position="1"/>
        <end position="25"/>
    </location>
</feature>
<feature type="compositionally biased region" description="Polar residues" evidence="2">
    <location>
        <begin position="37"/>
        <end position="46"/>
    </location>
</feature>
<feature type="compositionally biased region" description="Polar residues" evidence="2">
    <location>
        <begin position="107"/>
        <end position="126"/>
    </location>
</feature>
<organism evidence="3 4">
    <name type="scientific">Lentinula lateritia</name>
    <dbReference type="NCBI Taxonomy" id="40482"/>
    <lineage>
        <taxon>Eukaryota</taxon>
        <taxon>Fungi</taxon>
        <taxon>Dikarya</taxon>
        <taxon>Basidiomycota</taxon>
        <taxon>Agaricomycotina</taxon>
        <taxon>Agaricomycetes</taxon>
        <taxon>Agaricomycetidae</taxon>
        <taxon>Agaricales</taxon>
        <taxon>Marasmiineae</taxon>
        <taxon>Omphalotaceae</taxon>
        <taxon>Lentinula</taxon>
    </lineage>
</organism>
<reference evidence="3" key="2">
    <citation type="journal article" date="2023" name="Proc. Natl. Acad. Sci. U.S.A.">
        <title>A global phylogenomic analysis of the shiitake genus Lentinula.</title>
        <authorList>
            <person name="Sierra-Patev S."/>
            <person name="Min B."/>
            <person name="Naranjo-Ortiz M."/>
            <person name="Looney B."/>
            <person name="Konkel Z."/>
            <person name="Slot J.C."/>
            <person name="Sakamoto Y."/>
            <person name="Steenwyk J.L."/>
            <person name="Rokas A."/>
            <person name="Carro J."/>
            <person name="Camarero S."/>
            <person name="Ferreira P."/>
            <person name="Molpeceres G."/>
            <person name="Ruiz-Duenas F.J."/>
            <person name="Serrano A."/>
            <person name="Henrissat B."/>
            <person name="Drula E."/>
            <person name="Hughes K.W."/>
            <person name="Mata J.L."/>
            <person name="Ishikawa N.K."/>
            <person name="Vargas-Isla R."/>
            <person name="Ushijima S."/>
            <person name="Smith C.A."/>
            <person name="Donoghue J."/>
            <person name="Ahrendt S."/>
            <person name="Andreopoulos W."/>
            <person name="He G."/>
            <person name="LaButti K."/>
            <person name="Lipzen A."/>
            <person name="Ng V."/>
            <person name="Riley R."/>
            <person name="Sandor L."/>
            <person name="Barry K."/>
            <person name="Martinez A.T."/>
            <person name="Xiao Y."/>
            <person name="Gibbons J.G."/>
            <person name="Terashima K."/>
            <person name="Grigoriev I.V."/>
            <person name="Hibbett D."/>
        </authorList>
    </citation>
    <scope>NUCLEOTIDE SEQUENCE</scope>
    <source>
        <strain evidence="3">Sp2 HRB7682 ss15</strain>
    </source>
</reference>
<feature type="region of interest" description="Disordered" evidence="2">
    <location>
        <begin position="99"/>
        <end position="129"/>
    </location>
</feature>
<feature type="region of interest" description="Disordered" evidence="2">
    <location>
        <begin position="1"/>
        <end position="76"/>
    </location>
</feature>
<dbReference type="Proteomes" id="UP001150238">
    <property type="component" value="Unassembled WGS sequence"/>
</dbReference>
<evidence type="ECO:0000256" key="1">
    <source>
        <dbReference type="SAM" id="Coils"/>
    </source>
</evidence>
<comment type="caution">
    <text evidence="3">The sequence shown here is derived from an EMBL/GenBank/DDBJ whole genome shotgun (WGS) entry which is preliminary data.</text>
</comment>
<name>A0A9W9B047_9AGAR</name>
<proteinExistence type="predicted"/>
<evidence type="ECO:0000313" key="4">
    <source>
        <dbReference type="Proteomes" id="UP001150238"/>
    </source>
</evidence>
<dbReference type="EMBL" id="JANVFS010000003">
    <property type="protein sequence ID" value="KAJ4493942.1"/>
    <property type="molecule type" value="Genomic_DNA"/>
</dbReference>
<accession>A0A9W9B047</accession>